<dbReference type="GO" id="GO:0043683">
    <property type="term" value="P:type IV pilus assembly"/>
    <property type="evidence" value="ECO:0007669"/>
    <property type="project" value="InterPro"/>
</dbReference>
<feature type="non-terminal residue" evidence="2">
    <location>
        <position position="162"/>
    </location>
</feature>
<dbReference type="AlphaFoldDB" id="A0A1F5YLS8"/>
<keyword evidence="1" id="KW-1133">Transmembrane helix</keyword>
<feature type="transmembrane region" description="Helical" evidence="1">
    <location>
        <begin position="13"/>
        <end position="32"/>
    </location>
</feature>
<dbReference type="EMBL" id="MFIX01000238">
    <property type="protein sequence ID" value="OGG00842.1"/>
    <property type="molecule type" value="Genomic_DNA"/>
</dbReference>
<keyword evidence="1" id="KW-0812">Transmembrane</keyword>
<organism evidence="2 3">
    <name type="scientific">Candidatus Glassbacteria bacterium RIFCSPLOWO2_12_FULL_58_11</name>
    <dbReference type="NCBI Taxonomy" id="1817867"/>
    <lineage>
        <taxon>Bacteria</taxon>
        <taxon>Candidatus Glassiibacteriota</taxon>
    </lineage>
</organism>
<gene>
    <name evidence="2" type="ORF">A3F83_01290</name>
</gene>
<dbReference type="InterPro" id="IPR007445">
    <property type="entry name" value="PilO"/>
</dbReference>
<dbReference type="InterPro" id="IPR014717">
    <property type="entry name" value="Transl_elong_EF1B/ribsomal_bS6"/>
</dbReference>
<evidence type="ECO:0000313" key="3">
    <source>
        <dbReference type="Proteomes" id="UP000179129"/>
    </source>
</evidence>
<reference evidence="2 3" key="1">
    <citation type="journal article" date="2016" name="Nat. Commun.">
        <title>Thousands of microbial genomes shed light on interconnected biogeochemical processes in an aquifer system.</title>
        <authorList>
            <person name="Anantharaman K."/>
            <person name="Brown C.T."/>
            <person name="Hug L.A."/>
            <person name="Sharon I."/>
            <person name="Castelle C.J."/>
            <person name="Probst A.J."/>
            <person name="Thomas B.C."/>
            <person name="Singh A."/>
            <person name="Wilkins M.J."/>
            <person name="Karaoz U."/>
            <person name="Brodie E.L."/>
            <person name="Williams K.H."/>
            <person name="Hubbard S.S."/>
            <person name="Banfield J.F."/>
        </authorList>
    </citation>
    <scope>NUCLEOTIDE SEQUENCE [LARGE SCALE GENOMIC DNA]</scope>
</reference>
<evidence type="ECO:0000313" key="2">
    <source>
        <dbReference type="EMBL" id="OGG00842.1"/>
    </source>
</evidence>
<name>A0A1F5YLS8_9BACT</name>
<dbReference type="Gene3D" id="3.30.70.60">
    <property type="match status" value="1"/>
</dbReference>
<dbReference type="PANTHER" id="PTHR39555:SF1">
    <property type="entry name" value="TYPE IV PILUS INNER MEMBRANE COMPONENT PILO"/>
    <property type="match status" value="1"/>
</dbReference>
<protein>
    <recommendedName>
        <fullName evidence="4">Pilus assembly protein PilO</fullName>
    </recommendedName>
</protein>
<proteinExistence type="predicted"/>
<sequence>MALNTSNPKFQKAILIVLVIAAAGYGYFAYIFGPKQENIKTVEAELSKVEQSLATARAVVQAVDTLLLSGELSKRESELALAEQLIPEKENLAELLETITTIGQEDGVDFTLVEPKAPVQHEIYQERPFAMTLRGGFHQTARFLADVAGLQQVVKPTKLSIA</sequence>
<dbReference type="GO" id="GO:0043107">
    <property type="term" value="P:type IV pilus-dependent motility"/>
    <property type="evidence" value="ECO:0007669"/>
    <property type="project" value="InterPro"/>
</dbReference>
<dbReference type="Pfam" id="PF04350">
    <property type="entry name" value="PilO"/>
    <property type="match status" value="1"/>
</dbReference>
<keyword evidence="1" id="KW-0472">Membrane</keyword>
<dbReference type="Proteomes" id="UP000179129">
    <property type="component" value="Unassembled WGS sequence"/>
</dbReference>
<dbReference type="STRING" id="1817867.A3F83_01290"/>
<accession>A0A1F5YLS8</accession>
<evidence type="ECO:0000256" key="1">
    <source>
        <dbReference type="SAM" id="Phobius"/>
    </source>
</evidence>
<evidence type="ECO:0008006" key="4">
    <source>
        <dbReference type="Google" id="ProtNLM"/>
    </source>
</evidence>
<comment type="caution">
    <text evidence="2">The sequence shown here is derived from an EMBL/GenBank/DDBJ whole genome shotgun (WGS) entry which is preliminary data.</text>
</comment>
<dbReference type="PANTHER" id="PTHR39555">
    <property type="entry name" value="FIMBRIAL ASSEMBLY PROTEIN PILO-LIKE PROTEIN-RELATED"/>
    <property type="match status" value="1"/>
</dbReference>